<dbReference type="PRINTS" id="PR01467">
    <property type="entry name" value="ARGREPRESSOR"/>
</dbReference>
<keyword evidence="7" id="KW-0028">Amino-acid biosynthesis</keyword>
<evidence type="ECO:0000256" key="5">
    <source>
        <dbReference type="ARBA" id="ARBA00023125"/>
    </source>
</evidence>
<dbReference type="Pfam" id="PF02863">
    <property type="entry name" value="Arg_repressor_C"/>
    <property type="match status" value="1"/>
</dbReference>
<dbReference type="Pfam" id="PF01316">
    <property type="entry name" value="Arg_repressor"/>
    <property type="match status" value="1"/>
</dbReference>
<protein>
    <recommendedName>
        <fullName evidence="7">Arginine repressor</fullName>
    </recommendedName>
</protein>
<dbReference type="STRING" id="1423814.HMPREF0549_1711"/>
<accession>C2EW75</accession>
<keyword evidence="4 7" id="KW-0805">Transcription regulation</keyword>
<dbReference type="InterPro" id="IPR020899">
    <property type="entry name" value="Arg_repress_C"/>
</dbReference>
<evidence type="ECO:0000256" key="6">
    <source>
        <dbReference type="ARBA" id="ARBA00023163"/>
    </source>
</evidence>
<evidence type="ECO:0000259" key="8">
    <source>
        <dbReference type="Pfam" id="PF01316"/>
    </source>
</evidence>
<dbReference type="GO" id="GO:0005737">
    <property type="term" value="C:cytoplasm"/>
    <property type="evidence" value="ECO:0007669"/>
    <property type="project" value="UniProtKB-SubCell"/>
</dbReference>
<comment type="caution">
    <text evidence="10">The sequence shown here is derived from an EMBL/GenBank/DDBJ whole genome shotgun (WGS) entry which is preliminary data.</text>
</comment>
<organism evidence="10 11">
    <name type="scientific">Limosilactobacillus vaginalis DSM 5837 = ATCC 49540</name>
    <dbReference type="NCBI Taxonomy" id="1423814"/>
    <lineage>
        <taxon>Bacteria</taxon>
        <taxon>Bacillati</taxon>
        <taxon>Bacillota</taxon>
        <taxon>Bacilli</taxon>
        <taxon>Lactobacillales</taxon>
        <taxon>Lactobacillaceae</taxon>
        <taxon>Limosilactobacillus</taxon>
    </lineage>
</organism>
<dbReference type="Gene3D" id="3.30.1360.40">
    <property type="match status" value="1"/>
</dbReference>
<dbReference type="InterPro" id="IPR036390">
    <property type="entry name" value="WH_DNA-bd_sf"/>
</dbReference>
<dbReference type="SUPFAM" id="SSF55252">
    <property type="entry name" value="C-terminal domain of arginine repressor"/>
    <property type="match status" value="1"/>
</dbReference>
<comment type="subcellular location">
    <subcellularLocation>
        <location evidence="1 7">Cytoplasm</location>
    </subcellularLocation>
</comment>
<feature type="domain" description="Arginine repressor DNA-binding" evidence="8">
    <location>
        <begin position="2"/>
        <end position="69"/>
    </location>
</feature>
<dbReference type="PANTHER" id="PTHR34471:SF1">
    <property type="entry name" value="ARGININE REPRESSOR"/>
    <property type="match status" value="1"/>
</dbReference>
<dbReference type="GO" id="GO:0006526">
    <property type="term" value="P:L-arginine biosynthetic process"/>
    <property type="evidence" value="ECO:0007669"/>
    <property type="project" value="UniProtKB-UniPathway"/>
</dbReference>
<comment type="pathway">
    <text evidence="7">Amino-acid biosynthesis; L-arginine biosynthesis [regulation].</text>
</comment>
<proteinExistence type="inferred from homology"/>
<keyword evidence="3 7" id="KW-0963">Cytoplasm</keyword>
<dbReference type="InterPro" id="IPR036251">
    <property type="entry name" value="Arg_repress_C_sf"/>
</dbReference>
<dbReference type="PATRIC" id="fig|1423814.6.peg.1300"/>
<sequence>MMRKVERQQLIREIITKSQIERQDDLVAALKDRGVRATQATISRDIKELQLVKVPSNDGGYRYALPAQGNIDNQTRLSTELSNNMLSLERQTEFLSIVMRPGNGPVMASLIRQLEIDDVFSVIGDDAGVLVVCRSADAAVNVEEMFQNLMNQGD</sequence>
<dbReference type="InterPro" id="IPR020900">
    <property type="entry name" value="Arg_repress_DNA-bd"/>
</dbReference>
<dbReference type="HOGENOM" id="CLU_097103_3_0_9"/>
<keyword evidence="7" id="KW-0678">Repressor</keyword>
<dbReference type="SUPFAM" id="SSF46785">
    <property type="entry name" value="Winged helix' DNA-binding domain"/>
    <property type="match status" value="1"/>
</dbReference>
<dbReference type="GO" id="GO:0003700">
    <property type="term" value="F:DNA-binding transcription factor activity"/>
    <property type="evidence" value="ECO:0007669"/>
    <property type="project" value="UniProtKB-UniRule"/>
</dbReference>
<reference evidence="10 11" key="1">
    <citation type="submission" date="2009-01" db="EMBL/GenBank/DDBJ databases">
        <authorList>
            <person name="Qin X."/>
            <person name="Bachman B."/>
            <person name="Battles P."/>
            <person name="Bell A."/>
            <person name="Bess C."/>
            <person name="Bickham C."/>
            <person name="Chaboub L."/>
            <person name="Chen D."/>
            <person name="Coyle M."/>
            <person name="Deiros D.R."/>
            <person name="Dinh H."/>
            <person name="Forbes L."/>
            <person name="Fowler G."/>
            <person name="Francisco L."/>
            <person name="Fu Q."/>
            <person name="Gubbala S."/>
            <person name="Hale W."/>
            <person name="Han Y."/>
            <person name="Hemphill L."/>
            <person name="Highlander S.K."/>
            <person name="Hirani K."/>
            <person name="Hogues M."/>
            <person name="Jackson L."/>
            <person name="Jakkamsetti A."/>
            <person name="Javaid M."/>
            <person name="Jiang H."/>
            <person name="Korchina V."/>
            <person name="Kovar C."/>
            <person name="Lara F."/>
            <person name="Lee S."/>
            <person name="Mata R."/>
            <person name="Mathew T."/>
            <person name="Moen C."/>
            <person name="Morales K."/>
            <person name="Munidasa M."/>
            <person name="Nazareth L."/>
            <person name="Ngo R."/>
            <person name="Nguyen L."/>
            <person name="Okwuonu G."/>
            <person name="Ongeri F."/>
            <person name="Patil S."/>
            <person name="Petrosino J."/>
            <person name="Pham C."/>
            <person name="Pham P."/>
            <person name="Pu L.-L."/>
            <person name="Puazo M."/>
            <person name="Raj R."/>
            <person name="Reid J."/>
            <person name="Rouhana J."/>
            <person name="Saada N."/>
            <person name="Shang Y."/>
            <person name="Simmons D."/>
            <person name="Thornton R."/>
            <person name="Warren J."/>
            <person name="Weissenberger G."/>
            <person name="Zhang J."/>
            <person name="Zhang L."/>
            <person name="Zhou C."/>
            <person name="Zhu D."/>
            <person name="Muzny D."/>
            <person name="Worley K."/>
            <person name="Gibbs R."/>
        </authorList>
    </citation>
    <scope>NUCLEOTIDE SEQUENCE [LARGE SCALE GENOMIC DNA]</scope>
    <source>
        <strain evidence="10 11">ATCC 49540</strain>
    </source>
</reference>
<feature type="domain" description="Arginine repressor C-terminal" evidence="9">
    <location>
        <begin position="82"/>
        <end position="147"/>
    </location>
</feature>
<dbReference type="Gene3D" id="1.10.10.10">
    <property type="entry name" value="Winged helix-like DNA-binding domain superfamily/Winged helix DNA-binding domain"/>
    <property type="match status" value="1"/>
</dbReference>
<evidence type="ECO:0000256" key="3">
    <source>
        <dbReference type="ARBA" id="ARBA00022490"/>
    </source>
</evidence>
<gene>
    <name evidence="7" type="primary">argR</name>
    <name evidence="10" type="ORF">HMPREF0549_1711</name>
</gene>
<evidence type="ECO:0000313" key="10">
    <source>
        <dbReference type="EMBL" id="EEJ39829.1"/>
    </source>
</evidence>
<dbReference type="HAMAP" id="MF_00173">
    <property type="entry name" value="Arg_repressor"/>
    <property type="match status" value="1"/>
</dbReference>
<dbReference type="InterPro" id="IPR036388">
    <property type="entry name" value="WH-like_DNA-bd_sf"/>
</dbReference>
<evidence type="ECO:0000256" key="4">
    <source>
        <dbReference type="ARBA" id="ARBA00023015"/>
    </source>
</evidence>
<dbReference type="GO" id="GO:0034618">
    <property type="term" value="F:arginine binding"/>
    <property type="evidence" value="ECO:0007669"/>
    <property type="project" value="InterPro"/>
</dbReference>
<comment type="similarity">
    <text evidence="2 7">Belongs to the ArgR family.</text>
</comment>
<dbReference type="GO" id="GO:1900079">
    <property type="term" value="P:regulation of arginine biosynthetic process"/>
    <property type="evidence" value="ECO:0007669"/>
    <property type="project" value="UniProtKB-UniRule"/>
</dbReference>
<evidence type="ECO:0000256" key="7">
    <source>
        <dbReference type="HAMAP-Rule" id="MF_00173"/>
    </source>
</evidence>
<dbReference type="UniPathway" id="UPA00068"/>
<keyword evidence="6 7" id="KW-0804">Transcription</keyword>
<dbReference type="GO" id="GO:0051259">
    <property type="term" value="P:protein complex oligomerization"/>
    <property type="evidence" value="ECO:0007669"/>
    <property type="project" value="InterPro"/>
</dbReference>
<dbReference type="Proteomes" id="UP000004483">
    <property type="component" value="Unassembled WGS sequence"/>
</dbReference>
<dbReference type="eggNOG" id="COG1438">
    <property type="taxonomic scope" value="Bacteria"/>
</dbReference>
<dbReference type="PANTHER" id="PTHR34471">
    <property type="entry name" value="ARGININE REPRESSOR"/>
    <property type="match status" value="1"/>
</dbReference>
<keyword evidence="5 7" id="KW-0238">DNA-binding</keyword>
<name>C2EW75_9LACO</name>
<dbReference type="EMBL" id="ACGV01000190">
    <property type="protein sequence ID" value="EEJ39829.1"/>
    <property type="molecule type" value="Genomic_DNA"/>
</dbReference>
<keyword evidence="7" id="KW-0055">Arginine biosynthesis</keyword>
<dbReference type="GO" id="GO:0003677">
    <property type="term" value="F:DNA binding"/>
    <property type="evidence" value="ECO:0007669"/>
    <property type="project" value="UniProtKB-KW"/>
</dbReference>
<evidence type="ECO:0000256" key="1">
    <source>
        <dbReference type="ARBA" id="ARBA00004496"/>
    </source>
</evidence>
<comment type="function">
    <text evidence="7">Regulates arginine biosynthesis genes.</text>
</comment>
<evidence type="ECO:0000256" key="2">
    <source>
        <dbReference type="ARBA" id="ARBA00008316"/>
    </source>
</evidence>
<dbReference type="AlphaFoldDB" id="C2EW75"/>
<evidence type="ECO:0000313" key="11">
    <source>
        <dbReference type="Proteomes" id="UP000004483"/>
    </source>
</evidence>
<dbReference type="InterPro" id="IPR001669">
    <property type="entry name" value="Arg_repress"/>
</dbReference>
<evidence type="ECO:0000259" key="9">
    <source>
        <dbReference type="Pfam" id="PF02863"/>
    </source>
</evidence>